<dbReference type="Pfam" id="PF06835">
    <property type="entry name" value="LptC"/>
    <property type="match status" value="1"/>
</dbReference>
<dbReference type="RefSeq" id="WP_376801977.1">
    <property type="nucleotide sequence ID" value="NZ_DBNB01000034.1"/>
</dbReference>
<evidence type="ECO:0008006" key="4">
    <source>
        <dbReference type="Google" id="ProtNLM"/>
    </source>
</evidence>
<dbReference type="InterPro" id="IPR026265">
    <property type="entry name" value="LptC"/>
</dbReference>
<proteinExistence type="predicted"/>
<accession>A0A1W9HWE4</accession>
<evidence type="ECO:0000256" key="1">
    <source>
        <dbReference type="SAM" id="Phobius"/>
    </source>
</evidence>
<reference evidence="2 3" key="1">
    <citation type="journal article" date="2017" name="Water Res.">
        <title>Comammox in drinking water systems.</title>
        <authorList>
            <person name="Wang Y."/>
            <person name="Ma L."/>
            <person name="Mao Y."/>
            <person name="Jiang X."/>
            <person name="Xia Y."/>
            <person name="Yu K."/>
            <person name="Li B."/>
            <person name="Zhang T."/>
        </authorList>
    </citation>
    <scope>NUCLEOTIDE SEQUENCE [LARGE SCALE GENOMIC DNA]</scope>
    <source>
        <strain evidence="2">SG_bin8</strain>
    </source>
</reference>
<dbReference type="InterPro" id="IPR010664">
    <property type="entry name" value="LipoPS_assembly_LptC-rel"/>
</dbReference>
<evidence type="ECO:0000313" key="3">
    <source>
        <dbReference type="Proteomes" id="UP000192872"/>
    </source>
</evidence>
<feature type="transmembrane region" description="Helical" evidence="1">
    <location>
        <begin position="25"/>
        <end position="48"/>
    </location>
</feature>
<keyword evidence="1" id="KW-1133">Transmembrane helix</keyword>
<dbReference type="Proteomes" id="UP000192872">
    <property type="component" value="Unassembled WGS sequence"/>
</dbReference>
<evidence type="ECO:0000313" key="2">
    <source>
        <dbReference type="EMBL" id="OQW51647.1"/>
    </source>
</evidence>
<keyword evidence="1" id="KW-0472">Membrane</keyword>
<keyword evidence="1" id="KW-0812">Transmembrane</keyword>
<dbReference type="GO" id="GO:0015221">
    <property type="term" value="F:lipopolysaccharide transmembrane transporter activity"/>
    <property type="evidence" value="ECO:0007669"/>
    <property type="project" value="InterPro"/>
</dbReference>
<gene>
    <name evidence="2" type="ORF">A4S15_10480</name>
</gene>
<comment type="caution">
    <text evidence="2">The sequence shown here is derived from an EMBL/GenBank/DDBJ whole genome shotgun (WGS) entry which is preliminary data.</text>
</comment>
<name>A0A1W9HWE4_9HYPH</name>
<sequence>MSAIISGERYAAAARHSRLVRRLRWLLPALVGIAIIAFIGLGAARSFLGSISFLPVRLDGSTLEMAHPHLTGYDANRRRYSLSAERARQDIAAPSKIQLDRLDAHMELAGNNEVRILSDKGFFDGEANRFIAQGNVRVNTTLGYELFLRSMTVLTKTSSMESEEPVEVRNGDNRIFADRMQVHSGGERIVFDGRVKTIFHLPPESP</sequence>
<protein>
    <recommendedName>
        <fullName evidence="4">LPS export ABC transporter periplasmic protein LptC</fullName>
    </recommendedName>
</protein>
<dbReference type="EMBL" id="LWDL01000018">
    <property type="protein sequence ID" value="OQW51647.1"/>
    <property type="molecule type" value="Genomic_DNA"/>
</dbReference>
<organism evidence="2 3">
    <name type="scientific">Candidatus Raskinella chloraquaticus</name>
    <dbReference type="NCBI Taxonomy" id="1951219"/>
    <lineage>
        <taxon>Bacteria</taxon>
        <taxon>Pseudomonadati</taxon>
        <taxon>Pseudomonadota</taxon>
        <taxon>Alphaproteobacteria</taxon>
        <taxon>Hyphomicrobiales</taxon>
        <taxon>Phreatobacteraceae</taxon>
        <taxon>Candidatus Raskinella</taxon>
    </lineage>
</organism>
<dbReference type="Gene3D" id="2.60.450.10">
    <property type="entry name" value="Lipopolysaccharide (LPS) transport protein A like domain"/>
    <property type="match status" value="1"/>
</dbReference>
<dbReference type="STRING" id="1827387.A4S15_10480"/>
<dbReference type="NCBIfam" id="TIGR04409">
    <property type="entry name" value="LptC_YrbK"/>
    <property type="match status" value="1"/>
</dbReference>
<dbReference type="GO" id="GO:0005886">
    <property type="term" value="C:plasma membrane"/>
    <property type="evidence" value="ECO:0007669"/>
    <property type="project" value="InterPro"/>
</dbReference>
<dbReference type="AlphaFoldDB" id="A0A1W9HWE4"/>